<dbReference type="OMA" id="MPRIFNE"/>
<name>A0A194S4K7_RHOGW</name>
<dbReference type="OrthoDB" id="74764at2759"/>
<reference evidence="2 3" key="1">
    <citation type="journal article" date="2015" name="Front. Microbiol.">
        <title>Genome sequence of the plant growth promoting endophytic yeast Rhodotorula graminis WP1.</title>
        <authorList>
            <person name="Firrincieli A."/>
            <person name="Otillar R."/>
            <person name="Salamov A."/>
            <person name="Schmutz J."/>
            <person name="Khan Z."/>
            <person name="Redman R.S."/>
            <person name="Fleck N.D."/>
            <person name="Lindquist E."/>
            <person name="Grigoriev I.V."/>
            <person name="Doty S.L."/>
        </authorList>
    </citation>
    <scope>NUCLEOTIDE SEQUENCE [LARGE SCALE GENOMIC DNA]</scope>
    <source>
        <strain evidence="2 3">WP1</strain>
    </source>
</reference>
<dbReference type="PANTHER" id="PTHR43662">
    <property type="match status" value="1"/>
</dbReference>
<evidence type="ECO:0000259" key="1">
    <source>
        <dbReference type="Pfam" id="PF09362"/>
    </source>
</evidence>
<dbReference type="RefSeq" id="XP_018271571.1">
    <property type="nucleotide sequence ID" value="XM_018412193.1"/>
</dbReference>
<accession>A0A194S4K7</accession>
<proteinExistence type="predicted"/>
<dbReference type="EMBL" id="KQ474078">
    <property type="protein sequence ID" value="KPV75522.1"/>
    <property type="molecule type" value="Genomic_DNA"/>
</dbReference>
<dbReference type="PANTHER" id="PTHR43662:SF3">
    <property type="entry name" value="DOMAIN PROTEIN, PUTATIVE (AFU_ORTHOLOGUE AFUA_6G11970)-RELATED"/>
    <property type="match status" value="1"/>
</dbReference>
<feature type="domain" description="DUF1996" evidence="1">
    <location>
        <begin position="7"/>
        <end position="127"/>
    </location>
</feature>
<dbReference type="AlphaFoldDB" id="A0A194S4K7"/>
<organism evidence="2 3">
    <name type="scientific">Rhodotorula graminis (strain WP1)</name>
    <dbReference type="NCBI Taxonomy" id="578459"/>
    <lineage>
        <taxon>Eukaryota</taxon>
        <taxon>Fungi</taxon>
        <taxon>Dikarya</taxon>
        <taxon>Basidiomycota</taxon>
        <taxon>Pucciniomycotina</taxon>
        <taxon>Microbotryomycetes</taxon>
        <taxon>Sporidiobolales</taxon>
        <taxon>Sporidiobolaceae</taxon>
        <taxon>Rhodotorula</taxon>
    </lineage>
</organism>
<dbReference type="Proteomes" id="UP000053890">
    <property type="component" value="Unassembled WGS sequence"/>
</dbReference>
<evidence type="ECO:0000313" key="2">
    <source>
        <dbReference type="EMBL" id="KPV75522.1"/>
    </source>
</evidence>
<dbReference type="GeneID" id="28972642"/>
<keyword evidence="3" id="KW-1185">Reference proteome</keyword>
<gene>
    <name evidence="2" type="ORF">RHOBADRAFT_14269</name>
</gene>
<dbReference type="STRING" id="578459.A0A194S4K7"/>
<evidence type="ECO:0000313" key="3">
    <source>
        <dbReference type="Proteomes" id="UP000053890"/>
    </source>
</evidence>
<dbReference type="Pfam" id="PF09362">
    <property type="entry name" value="DUF1996"/>
    <property type="match status" value="1"/>
</dbReference>
<sequence>RSYDDNSLMDKAIGINCLGGDAPMRRPAFPIVNCPDGMRLEVMFPSCWNGKDVDSANHFDHLAYPDDAGPCPEGFDTRIETLFYEVWYSTDPFKDMWNDAMNTSQPFVLSPGDPTGYALHGDFLNGWDPPFLQSAIDECTADSGVVHECV</sequence>
<protein>
    <recommendedName>
        <fullName evidence="1">DUF1996 domain-containing protein</fullName>
    </recommendedName>
</protein>
<dbReference type="InterPro" id="IPR018535">
    <property type="entry name" value="DUF1996"/>
</dbReference>
<feature type="non-terminal residue" evidence="2">
    <location>
        <position position="1"/>
    </location>
</feature>